<sequence>MANIVELEINNKNRWVYFTKYRWVAHVGYWIWVLLVGTLMVVTVPITPKVILHHFILDNLIIASFFYIYCLFLIPYFFKRNKNATFWLLVVSCILVFCAIDLAFSENFVRMSNHSFPKGYTLKDKYFDNLYGYVLNFLIFSVILFFMEKNEETHTQLELDKEKMEIEQVKLDLLKTNISPDFLMRSLGQLKKSASNHEESTSESILTFSDLLRYRLYSNKKEETRLTDELNALQSFVHFISLNQTENNLQVVLNVQGESTNKCLAPLALVNILEPFCKAVSNQPVSLQMILLIDDAELTLEMDYSLRANEILLADLESYGNNYKQLNDESIKFRFENCEDERCLISLTLPLFTC</sequence>
<evidence type="ECO:0000256" key="1">
    <source>
        <dbReference type="SAM" id="Phobius"/>
    </source>
</evidence>
<reference evidence="3 4" key="1">
    <citation type="submission" date="2019-03" db="EMBL/GenBank/DDBJ databases">
        <title>Genomic Encyclopedia of Archaeal and Bacterial Type Strains, Phase II (KMG-II): from individual species to whole genera.</title>
        <authorList>
            <person name="Goeker M."/>
        </authorList>
    </citation>
    <scope>NUCLEOTIDE SEQUENCE [LARGE SCALE GENOMIC DNA]</scope>
    <source>
        <strain evidence="3 4">DSM 19035</strain>
    </source>
</reference>
<dbReference type="PANTHER" id="PTHR34220">
    <property type="entry name" value="SENSOR HISTIDINE KINASE YPDA"/>
    <property type="match status" value="1"/>
</dbReference>
<keyword evidence="3" id="KW-0418">Kinase</keyword>
<feature type="transmembrane region" description="Helical" evidence="1">
    <location>
        <begin position="23"/>
        <end position="44"/>
    </location>
</feature>
<dbReference type="GO" id="GO:0016020">
    <property type="term" value="C:membrane"/>
    <property type="evidence" value="ECO:0007669"/>
    <property type="project" value="InterPro"/>
</dbReference>
<keyword evidence="1" id="KW-0472">Membrane</keyword>
<proteinExistence type="predicted"/>
<keyword evidence="1" id="KW-1133">Transmembrane helix</keyword>
<keyword evidence="4" id="KW-1185">Reference proteome</keyword>
<dbReference type="GO" id="GO:0000155">
    <property type="term" value="F:phosphorelay sensor kinase activity"/>
    <property type="evidence" value="ECO:0007669"/>
    <property type="project" value="InterPro"/>
</dbReference>
<protein>
    <submittedName>
        <fullName evidence="3">Histidine kinase</fullName>
    </submittedName>
</protein>
<evidence type="ECO:0000313" key="4">
    <source>
        <dbReference type="Proteomes" id="UP000295620"/>
    </source>
</evidence>
<dbReference type="InterPro" id="IPR050640">
    <property type="entry name" value="Bact_2-comp_sensor_kinase"/>
</dbReference>
<dbReference type="Proteomes" id="UP000295620">
    <property type="component" value="Unassembled WGS sequence"/>
</dbReference>
<dbReference type="RefSeq" id="WP_133574746.1">
    <property type="nucleotide sequence ID" value="NZ_SNYC01000003.1"/>
</dbReference>
<evidence type="ECO:0000313" key="3">
    <source>
        <dbReference type="EMBL" id="TDQ11695.1"/>
    </source>
</evidence>
<feature type="transmembrane region" description="Helical" evidence="1">
    <location>
        <begin position="130"/>
        <end position="147"/>
    </location>
</feature>
<organism evidence="3 4">
    <name type="scientific">Pedobacter metabolipauper</name>
    <dbReference type="NCBI Taxonomy" id="425513"/>
    <lineage>
        <taxon>Bacteria</taxon>
        <taxon>Pseudomonadati</taxon>
        <taxon>Bacteroidota</taxon>
        <taxon>Sphingobacteriia</taxon>
        <taxon>Sphingobacteriales</taxon>
        <taxon>Sphingobacteriaceae</taxon>
        <taxon>Pedobacter</taxon>
    </lineage>
</organism>
<feature type="transmembrane region" description="Helical" evidence="1">
    <location>
        <begin position="56"/>
        <end position="78"/>
    </location>
</feature>
<feature type="transmembrane region" description="Helical" evidence="1">
    <location>
        <begin position="84"/>
        <end position="109"/>
    </location>
</feature>
<name>A0A4R6T029_9SPHI</name>
<gene>
    <name evidence="3" type="ORF">ATK78_0818</name>
</gene>
<feature type="domain" description="Signal transduction histidine kinase internal region" evidence="2">
    <location>
        <begin position="170"/>
        <end position="240"/>
    </location>
</feature>
<comment type="caution">
    <text evidence="3">The sequence shown here is derived from an EMBL/GenBank/DDBJ whole genome shotgun (WGS) entry which is preliminary data.</text>
</comment>
<dbReference type="Pfam" id="PF06580">
    <property type="entry name" value="His_kinase"/>
    <property type="match status" value="1"/>
</dbReference>
<keyword evidence="3" id="KW-0808">Transferase</keyword>
<dbReference type="AlphaFoldDB" id="A0A4R6T029"/>
<accession>A0A4R6T029</accession>
<dbReference type="EMBL" id="SNYC01000003">
    <property type="protein sequence ID" value="TDQ11695.1"/>
    <property type="molecule type" value="Genomic_DNA"/>
</dbReference>
<dbReference type="InterPro" id="IPR010559">
    <property type="entry name" value="Sig_transdc_His_kin_internal"/>
</dbReference>
<dbReference type="OrthoDB" id="632060at2"/>
<dbReference type="PANTHER" id="PTHR34220:SF7">
    <property type="entry name" value="SENSOR HISTIDINE KINASE YPDA"/>
    <property type="match status" value="1"/>
</dbReference>
<keyword evidence="1" id="KW-0812">Transmembrane</keyword>
<evidence type="ECO:0000259" key="2">
    <source>
        <dbReference type="Pfam" id="PF06580"/>
    </source>
</evidence>